<dbReference type="Proteomes" id="UP000052978">
    <property type="component" value="Unassembled WGS sequence"/>
</dbReference>
<dbReference type="GO" id="GO:0006382">
    <property type="term" value="P:adenosine to inosine editing"/>
    <property type="evidence" value="ECO:0007669"/>
    <property type="project" value="TreeGrafter"/>
</dbReference>
<feature type="domain" description="A to I editase" evidence="1">
    <location>
        <begin position="36"/>
        <end position="149"/>
    </location>
</feature>
<reference evidence="2 3" key="1">
    <citation type="journal article" date="2013" name="Nat. Commun.">
        <title>Genome analysis reveals insights into physiology and longevity of the Brandt's bat Myotis brandtii.</title>
        <authorList>
            <person name="Seim I."/>
            <person name="Fang X."/>
            <person name="Xiong Z."/>
            <person name="Lobanov A.V."/>
            <person name="Huang Z."/>
            <person name="Ma S."/>
            <person name="Feng Y."/>
            <person name="Turanov A.A."/>
            <person name="Zhu Y."/>
            <person name="Lenz T.L."/>
            <person name="Gerashchenko M.V."/>
            <person name="Fan D."/>
            <person name="Hee Yim S."/>
            <person name="Yao X."/>
            <person name="Jordan D."/>
            <person name="Xiong Y."/>
            <person name="Ma Y."/>
            <person name="Lyapunov A.N."/>
            <person name="Chen G."/>
            <person name="Kulakova O.I."/>
            <person name="Sun Y."/>
            <person name="Lee S.G."/>
            <person name="Bronson R.T."/>
            <person name="Moskalev A.A."/>
            <person name="Sunyaev S.R."/>
            <person name="Zhang G."/>
            <person name="Krogh A."/>
            <person name="Wang J."/>
            <person name="Gladyshev V.N."/>
        </authorList>
    </citation>
    <scope>NUCLEOTIDE SEQUENCE [LARGE SCALE GENOMIC DNA]</scope>
</reference>
<evidence type="ECO:0000313" key="3">
    <source>
        <dbReference type="Proteomes" id="UP000052978"/>
    </source>
</evidence>
<dbReference type="Pfam" id="PF02137">
    <property type="entry name" value="A_deamin"/>
    <property type="match status" value="1"/>
</dbReference>
<dbReference type="GO" id="GO:0006396">
    <property type="term" value="P:RNA processing"/>
    <property type="evidence" value="ECO:0007669"/>
    <property type="project" value="InterPro"/>
</dbReference>
<dbReference type="GO" id="GO:0003726">
    <property type="term" value="F:double-stranded RNA adenosine deaminase activity"/>
    <property type="evidence" value="ECO:0007669"/>
    <property type="project" value="TreeGrafter"/>
</dbReference>
<evidence type="ECO:0000313" key="2">
    <source>
        <dbReference type="EMBL" id="EPQ15581.1"/>
    </source>
</evidence>
<name>S7NED6_MYOBR</name>
<protein>
    <submittedName>
        <fullName evidence="2">Double-stranded RNA-specific editase 1</fullName>
    </submittedName>
</protein>
<dbReference type="GO" id="GO:0008251">
    <property type="term" value="F:tRNA-specific adenosine deaminase activity"/>
    <property type="evidence" value="ECO:0007669"/>
    <property type="project" value="TreeGrafter"/>
</dbReference>
<keyword evidence="3" id="KW-1185">Reference proteome</keyword>
<dbReference type="PANTHER" id="PTHR10910:SF58">
    <property type="entry name" value="DOUBLE-STRANDED RNA-SPECIFIC EDITASE 1"/>
    <property type="match status" value="1"/>
</dbReference>
<dbReference type="PANTHER" id="PTHR10910">
    <property type="entry name" value="EUKARYOTE SPECIFIC DSRNA BINDING PROTEIN"/>
    <property type="match status" value="1"/>
</dbReference>
<dbReference type="EMBL" id="KE164160">
    <property type="protein sequence ID" value="EPQ15581.1"/>
    <property type="molecule type" value="Genomic_DNA"/>
</dbReference>
<sequence>MTQQQAYFEQRTMSELEQLIMSELKKGCLSEESESISNAEARQPGKAPNFSVNWTVGDSAIEVINSTTGKDELGRASRLCKHALYCRWMRVHGKVPANLQRSKITKPNIYHESKLVAREYQAAKACMFRAFIKAGLGAWVEKPTEQDQFSLTP</sequence>
<dbReference type="PROSITE" id="PS50141">
    <property type="entry name" value="A_DEAMIN_EDITASE"/>
    <property type="match status" value="1"/>
</dbReference>
<dbReference type="GO" id="GO:0005737">
    <property type="term" value="C:cytoplasm"/>
    <property type="evidence" value="ECO:0007669"/>
    <property type="project" value="TreeGrafter"/>
</dbReference>
<dbReference type="AlphaFoldDB" id="S7NED6"/>
<dbReference type="InterPro" id="IPR002466">
    <property type="entry name" value="A_deamin"/>
</dbReference>
<dbReference type="GO" id="GO:0003725">
    <property type="term" value="F:double-stranded RNA binding"/>
    <property type="evidence" value="ECO:0007669"/>
    <property type="project" value="TreeGrafter"/>
</dbReference>
<organism evidence="2 3">
    <name type="scientific">Myotis brandtii</name>
    <name type="common">Brandt's bat</name>
    <dbReference type="NCBI Taxonomy" id="109478"/>
    <lineage>
        <taxon>Eukaryota</taxon>
        <taxon>Metazoa</taxon>
        <taxon>Chordata</taxon>
        <taxon>Craniata</taxon>
        <taxon>Vertebrata</taxon>
        <taxon>Euteleostomi</taxon>
        <taxon>Mammalia</taxon>
        <taxon>Eutheria</taxon>
        <taxon>Laurasiatheria</taxon>
        <taxon>Chiroptera</taxon>
        <taxon>Yangochiroptera</taxon>
        <taxon>Vespertilionidae</taxon>
        <taxon>Myotis</taxon>
    </lineage>
</organism>
<accession>S7NED6</accession>
<dbReference type="GO" id="GO:0005730">
    <property type="term" value="C:nucleolus"/>
    <property type="evidence" value="ECO:0007669"/>
    <property type="project" value="TreeGrafter"/>
</dbReference>
<gene>
    <name evidence="2" type="ORF">D623_10014960</name>
</gene>
<evidence type="ECO:0000259" key="1">
    <source>
        <dbReference type="PROSITE" id="PS50141"/>
    </source>
</evidence>
<proteinExistence type="predicted"/>